<dbReference type="Pfam" id="PF10502">
    <property type="entry name" value="Peptidase_S26"/>
    <property type="match status" value="1"/>
</dbReference>
<keyword evidence="12" id="KW-1185">Reference proteome</keyword>
<evidence type="ECO:0000256" key="5">
    <source>
        <dbReference type="ARBA" id="ARBA00022670"/>
    </source>
</evidence>
<feature type="active site" evidence="7">
    <location>
        <position position="39"/>
    </location>
</feature>
<dbReference type="GO" id="GO:0009003">
    <property type="term" value="F:signal peptidase activity"/>
    <property type="evidence" value="ECO:0007669"/>
    <property type="project" value="UniProtKB-EC"/>
</dbReference>
<dbReference type="OrthoDB" id="9815782at2"/>
<evidence type="ECO:0000256" key="2">
    <source>
        <dbReference type="ARBA" id="ARBA00009370"/>
    </source>
</evidence>
<protein>
    <recommendedName>
        <fullName evidence="4 8">Signal peptidase I</fullName>
        <ecNumber evidence="3 8">3.4.21.89</ecNumber>
    </recommendedName>
</protein>
<evidence type="ECO:0000256" key="3">
    <source>
        <dbReference type="ARBA" id="ARBA00013208"/>
    </source>
</evidence>
<evidence type="ECO:0000256" key="7">
    <source>
        <dbReference type="PIRSR" id="PIRSR600223-1"/>
    </source>
</evidence>
<evidence type="ECO:0000313" key="11">
    <source>
        <dbReference type="EMBL" id="PWC30735.1"/>
    </source>
</evidence>
<dbReference type="PANTHER" id="PTHR43390:SF1">
    <property type="entry name" value="CHLOROPLAST PROCESSING PEPTIDASE"/>
    <property type="match status" value="1"/>
</dbReference>
<evidence type="ECO:0000313" key="12">
    <source>
        <dbReference type="Proteomes" id="UP000245048"/>
    </source>
</evidence>
<dbReference type="CDD" id="cd06530">
    <property type="entry name" value="S26_SPase_I"/>
    <property type="match status" value="1"/>
</dbReference>
<dbReference type="SUPFAM" id="SSF51306">
    <property type="entry name" value="LexA/Signal peptidase"/>
    <property type="match status" value="1"/>
</dbReference>
<feature type="domain" description="Peptidase S26" evidence="10">
    <location>
        <begin position="9"/>
        <end position="221"/>
    </location>
</feature>
<dbReference type="GO" id="GO:0016020">
    <property type="term" value="C:membrane"/>
    <property type="evidence" value="ECO:0007669"/>
    <property type="project" value="UniProtKB-SubCell"/>
</dbReference>
<dbReference type="InterPro" id="IPR036286">
    <property type="entry name" value="LexA/Signal_pep-like_sf"/>
</dbReference>
<comment type="similarity">
    <text evidence="2 9">Belongs to the peptidase S26 family.</text>
</comment>
<dbReference type="Gene3D" id="2.10.109.10">
    <property type="entry name" value="Umud Fragment, subunit A"/>
    <property type="match status" value="1"/>
</dbReference>
<proteinExistence type="inferred from homology"/>
<dbReference type="EMBL" id="PDOA01000001">
    <property type="protein sequence ID" value="PWC30735.1"/>
    <property type="molecule type" value="Genomic_DNA"/>
</dbReference>
<name>A0A2U1VA89_9PROT</name>
<evidence type="ECO:0000256" key="1">
    <source>
        <dbReference type="ARBA" id="ARBA00000677"/>
    </source>
</evidence>
<comment type="catalytic activity">
    <reaction evidence="1 8">
        <text>Cleavage of hydrophobic, N-terminal signal or leader sequences from secreted and periplasmic proteins.</text>
        <dbReference type="EC" id="3.4.21.89"/>
    </reaction>
</comment>
<dbReference type="RefSeq" id="WP_109515306.1">
    <property type="nucleotide sequence ID" value="NZ_PDOA01000001.1"/>
</dbReference>
<reference evidence="12" key="1">
    <citation type="submission" date="2017-10" db="EMBL/GenBank/DDBJ databases">
        <authorList>
            <person name="Toshchakov S.V."/>
            <person name="Goeva M.A."/>
        </authorList>
    </citation>
    <scope>NUCLEOTIDE SEQUENCE [LARGE SCALE GENOMIC DNA]</scope>
    <source>
        <strain evidence="12">JR1/69-1-13</strain>
    </source>
</reference>
<accession>A0A2U1VA89</accession>
<dbReference type="EC" id="3.4.21.89" evidence="3 8"/>
<dbReference type="NCBIfam" id="TIGR02227">
    <property type="entry name" value="sigpep_I_bact"/>
    <property type="match status" value="1"/>
</dbReference>
<dbReference type="InterPro" id="IPR019533">
    <property type="entry name" value="Peptidase_S26"/>
</dbReference>
<dbReference type="PROSITE" id="PS00760">
    <property type="entry name" value="SPASE_I_2"/>
    <property type="match status" value="1"/>
</dbReference>
<evidence type="ECO:0000256" key="6">
    <source>
        <dbReference type="ARBA" id="ARBA00022801"/>
    </source>
</evidence>
<dbReference type="InterPro" id="IPR000223">
    <property type="entry name" value="Pept_S26A_signal_pept_1"/>
</dbReference>
<evidence type="ECO:0000259" key="10">
    <source>
        <dbReference type="Pfam" id="PF10502"/>
    </source>
</evidence>
<organism evidence="11 12">
    <name type="scientific">Teichococcus aestuarii</name>
    <dbReference type="NCBI Taxonomy" id="568898"/>
    <lineage>
        <taxon>Bacteria</taxon>
        <taxon>Pseudomonadati</taxon>
        <taxon>Pseudomonadota</taxon>
        <taxon>Alphaproteobacteria</taxon>
        <taxon>Acetobacterales</taxon>
        <taxon>Roseomonadaceae</taxon>
        <taxon>Roseomonas</taxon>
    </lineage>
</organism>
<keyword evidence="5 8" id="KW-0645">Protease</keyword>
<dbReference type="GO" id="GO:0004252">
    <property type="term" value="F:serine-type endopeptidase activity"/>
    <property type="evidence" value="ECO:0007669"/>
    <property type="project" value="InterPro"/>
</dbReference>
<evidence type="ECO:0000256" key="8">
    <source>
        <dbReference type="RuleBase" id="RU003993"/>
    </source>
</evidence>
<dbReference type="PRINTS" id="PR00727">
    <property type="entry name" value="LEADERPTASE"/>
</dbReference>
<sequence>MTKKTGGWLESIKTVVYAGLIAVGIRAVAFEPFNIPSGSMIPTLLVGDYLFVSKYAYGYSRHSMPFSPELFQGRIFGSLPARGDVAVFKYPRDNSTDYIKRIVGLPGDRIQMRGGRLFLNGQEVPREGLGLYTVEGDGPRMTVRRYRETLPAAGGGAPVRHEILEASDDGQYDNTTEYVVPAGHVFAMGDNRDNSLDSREMNAVGFVPVENLVGRAEMIFFSVDGTAAWWEVWAWPFAVRWDRIFSGVR</sequence>
<feature type="active site" evidence="7">
    <location>
        <position position="100"/>
    </location>
</feature>
<keyword evidence="6 8" id="KW-0378">Hydrolase</keyword>
<dbReference type="PANTHER" id="PTHR43390">
    <property type="entry name" value="SIGNAL PEPTIDASE I"/>
    <property type="match status" value="1"/>
</dbReference>
<dbReference type="GO" id="GO:0006465">
    <property type="term" value="P:signal peptide processing"/>
    <property type="evidence" value="ECO:0007669"/>
    <property type="project" value="InterPro"/>
</dbReference>
<dbReference type="Proteomes" id="UP000245048">
    <property type="component" value="Unassembled WGS sequence"/>
</dbReference>
<dbReference type="PROSITE" id="PS00501">
    <property type="entry name" value="SPASE_I_1"/>
    <property type="match status" value="1"/>
</dbReference>
<dbReference type="InterPro" id="IPR019757">
    <property type="entry name" value="Pept_S26A_signal_pept_1_Lys-AS"/>
</dbReference>
<evidence type="ECO:0000256" key="4">
    <source>
        <dbReference type="ARBA" id="ARBA00019232"/>
    </source>
</evidence>
<dbReference type="InterPro" id="IPR019756">
    <property type="entry name" value="Pept_S26A_signal_pept_1_Ser-AS"/>
</dbReference>
<comment type="subcellular location">
    <subcellularLocation>
        <location evidence="9">Membrane</location>
        <topology evidence="9">Single-pass type II membrane protein</topology>
    </subcellularLocation>
</comment>
<evidence type="ECO:0000256" key="9">
    <source>
        <dbReference type="RuleBase" id="RU362042"/>
    </source>
</evidence>
<dbReference type="AlphaFoldDB" id="A0A2U1VA89"/>
<gene>
    <name evidence="11" type="primary">lepB</name>
    <name evidence="11" type="ORF">CR165_02205</name>
</gene>
<comment type="caution">
    <text evidence="11">The sequence shown here is derived from an EMBL/GenBank/DDBJ whole genome shotgun (WGS) entry which is preliminary data.</text>
</comment>